<dbReference type="PANTHER" id="PTHR47821:SF2">
    <property type="entry name" value="PHOSPHOGLYCERATE MUTASE FAMILY PROTEIN"/>
    <property type="match status" value="1"/>
</dbReference>
<proteinExistence type="predicted"/>
<dbReference type="InterPro" id="IPR013078">
    <property type="entry name" value="His_Pase_superF_clade-1"/>
</dbReference>
<dbReference type="RefSeq" id="WP_240567761.1">
    <property type="nucleotide sequence ID" value="NZ_JAKVPY010000007.1"/>
</dbReference>
<accession>A0ABS9RT26</accession>
<dbReference type="Gene3D" id="3.40.50.1240">
    <property type="entry name" value="Phosphoglycerate mutase-like"/>
    <property type="match status" value="1"/>
</dbReference>
<dbReference type="SMART" id="SM00855">
    <property type="entry name" value="PGAM"/>
    <property type="match status" value="1"/>
</dbReference>
<reference evidence="2 3" key="1">
    <citation type="submission" date="2022-02" db="EMBL/GenBank/DDBJ databases">
        <title>Halomonas fukangensis sp. nov., a halophilic bacterium isolated from a bulk soil of Kalidium foliatum at Fukang.</title>
        <authorList>
            <person name="Huang Y."/>
        </authorList>
    </citation>
    <scope>NUCLEOTIDE SEQUENCE [LARGE SCALE GENOMIC DNA]</scope>
    <source>
        <strain evidence="2 3">EGI 63088</strain>
    </source>
</reference>
<gene>
    <name evidence="2" type="ORF">MKP05_07635</name>
</gene>
<sequence length="201" mass="22421">MPTDFLNARGAWRNRYLLMRHGHSRANEQGLIISDPRHGLADYGLSAEGEAQLARLVDDWAWPAPTLVLHSDFLRTTQTAGRVAEHFGLSTSPEPRLRERHFGEFESRSADRYLEVWALDERDPAHRTHGVEPVAAVAARMQAVLEELERTVTGMTILLVSHGDPLQILLTALEGRPLNRHRDRPPLLPASITPLGDAPVA</sequence>
<feature type="region of interest" description="Disordered" evidence="1">
    <location>
        <begin position="179"/>
        <end position="201"/>
    </location>
</feature>
<evidence type="ECO:0000256" key="1">
    <source>
        <dbReference type="SAM" id="MobiDB-lite"/>
    </source>
</evidence>
<dbReference type="PANTHER" id="PTHR47821">
    <property type="entry name" value="PHOSPHOGLYCERATE MUTASE FAMILY PROTEIN"/>
    <property type="match status" value="1"/>
</dbReference>
<comment type="caution">
    <text evidence="2">The sequence shown here is derived from an EMBL/GenBank/DDBJ whole genome shotgun (WGS) entry which is preliminary data.</text>
</comment>
<name>A0ABS9RT26_9GAMM</name>
<dbReference type="Proteomes" id="UP001202117">
    <property type="component" value="Unassembled WGS sequence"/>
</dbReference>
<dbReference type="Pfam" id="PF00300">
    <property type="entry name" value="His_Phos_1"/>
    <property type="match status" value="1"/>
</dbReference>
<dbReference type="CDD" id="cd07067">
    <property type="entry name" value="HP_PGM_like"/>
    <property type="match status" value="1"/>
</dbReference>
<organism evidence="2 3">
    <name type="scientific">Halomonas flagellata</name>
    <dbReference type="NCBI Taxonomy" id="2920385"/>
    <lineage>
        <taxon>Bacteria</taxon>
        <taxon>Pseudomonadati</taxon>
        <taxon>Pseudomonadota</taxon>
        <taxon>Gammaproteobacteria</taxon>
        <taxon>Oceanospirillales</taxon>
        <taxon>Halomonadaceae</taxon>
        <taxon>Halomonas</taxon>
    </lineage>
</organism>
<dbReference type="EMBL" id="JAKVPY010000007">
    <property type="protein sequence ID" value="MCH4563000.1"/>
    <property type="molecule type" value="Genomic_DNA"/>
</dbReference>
<dbReference type="SUPFAM" id="SSF53254">
    <property type="entry name" value="Phosphoglycerate mutase-like"/>
    <property type="match status" value="1"/>
</dbReference>
<protein>
    <submittedName>
        <fullName evidence="2">Histidine phosphatase family protein</fullName>
    </submittedName>
</protein>
<evidence type="ECO:0000313" key="2">
    <source>
        <dbReference type="EMBL" id="MCH4563000.1"/>
    </source>
</evidence>
<evidence type="ECO:0000313" key="3">
    <source>
        <dbReference type="Proteomes" id="UP001202117"/>
    </source>
</evidence>
<dbReference type="InterPro" id="IPR029033">
    <property type="entry name" value="His_PPase_superfam"/>
</dbReference>
<keyword evidence="3" id="KW-1185">Reference proteome</keyword>